<evidence type="ECO:0000313" key="2">
    <source>
        <dbReference type="Proteomes" id="UP000012179"/>
    </source>
</evidence>
<evidence type="ECO:0000313" key="1">
    <source>
        <dbReference type="EMBL" id="ARO87980.1"/>
    </source>
</evidence>
<gene>
    <name evidence="1" type="ORF">EBAPG3_009485</name>
</gene>
<dbReference type="EMBL" id="CP021106">
    <property type="protein sequence ID" value="ARO87980.1"/>
    <property type="molecule type" value="Genomic_DNA"/>
</dbReference>
<sequence>MEKYYHNILKNKLKNPIVTLLLLIFVSITESSVASTLNQCDAQAKLPKHLSHITFKGNGDIGCNNPIIIENAKNTAEGIAAEKIWIKTCYPSSRIIVKVLSHRENKIYEIIEVTQTDNTSKQVCFDITKFFGSW</sequence>
<dbReference type="Proteomes" id="UP000012179">
    <property type="component" value="Chromosome"/>
</dbReference>
<dbReference type="OrthoDB" id="6058260at2"/>
<proteinExistence type="predicted"/>
<dbReference type="KEGG" id="nlc:EBAPG3_009485"/>
<accession>A0A1W6SQ96</accession>
<organism evidence="1 2">
    <name type="scientific">Nitrosospira lacus</name>
    <dbReference type="NCBI Taxonomy" id="1288494"/>
    <lineage>
        <taxon>Bacteria</taxon>
        <taxon>Pseudomonadati</taxon>
        <taxon>Pseudomonadota</taxon>
        <taxon>Betaproteobacteria</taxon>
        <taxon>Nitrosomonadales</taxon>
        <taxon>Nitrosomonadaceae</taxon>
        <taxon>Nitrosospira</taxon>
    </lineage>
</organism>
<reference evidence="1 2" key="1">
    <citation type="journal article" date="2015" name="Int. J. Syst. Evol. Microbiol.">
        <title>Nitrosospira lacus sp. nov., a psychrotolerant, ammonia-oxidizing bacterium from sandy lake sediment.</title>
        <authorList>
            <person name="Urakawa H."/>
            <person name="Garcia J.C."/>
            <person name="Nielsen J.L."/>
            <person name="Le V.Q."/>
            <person name="Kozlowski J.A."/>
            <person name="Stein L.Y."/>
            <person name="Lim C.K."/>
            <person name="Pommerening-Roser A."/>
            <person name="Martens-Habbena W."/>
            <person name="Stahl D.A."/>
            <person name="Klotz M.G."/>
        </authorList>
    </citation>
    <scope>NUCLEOTIDE SEQUENCE [LARGE SCALE GENOMIC DNA]</scope>
    <source>
        <strain evidence="1 2">APG3</strain>
    </source>
</reference>
<protein>
    <submittedName>
        <fullName evidence="1">Uncharacterized protein</fullName>
    </submittedName>
</protein>
<dbReference type="RefSeq" id="WP_040851398.1">
    <property type="nucleotide sequence ID" value="NZ_CP021106.3"/>
</dbReference>
<name>A0A1W6SQ96_9PROT</name>
<keyword evidence="2" id="KW-1185">Reference proteome</keyword>
<dbReference type="AlphaFoldDB" id="A0A1W6SQ96"/>